<organism evidence="1 2">
    <name type="scientific">Xanthomonas graminis pv. phlei</name>
    <dbReference type="NCBI Taxonomy" id="487906"/>
    <lineage>
        <taxon>Bacteria</taxon>
        <taxon>Pseudomonadati</taxon>
        <taxon>Pseudomonadota</taxon>
        <taxon>Gammaproteobacteria</taxon>
        <taxon>Lysobacterales</taxon>
        <taxon>Lysobacteraceae</taxon>
        <taxon>Xanthomonas</taxon>
        <taxon>Xanthomonas translucens group</taxon>
        <taxon>Xanthomonas graminis</taxon>
    </lineage>
</organism>
<gene>
    <name evidence="1" type="ORF">XTPLMG730_1553</name>
</gene>
<protein>
    <submittedName>
        <fullName evidence="1">Uncharacterized protein</fullName>
    </submittedName>
</protein>
<dbReference type="AlphaFoldDB" id="A0A0K2ZP02"/>
<dbReference type="EMBL" id="CXOJ01000025">
    <property type="protein sequence ID" value="CTP86697.1"/>
    <property type="molecule type" value="Genomic_DNA"/>
</dbReference>
<name>A0A0K2ZP02_9XANT</name>
<proteinExistence type="predicted"/>
<evidence type="ECO:0000313" key="2">
    <source>
        <dbReference type="Proteomes" id="UP000045978"/>
    </source>
</evidence>
<evidence type="ECO:0000313" key="1">
    <source>
        <dbReference type="EMBL" id="CTP86697.1"/>
    </source>
</evidence>
<sequence length="57" mass="6018">MAPARRHALSHRAQRARALLPPAFENDALPGRSVIPPQLMAHGVGAAEVVAQPTDTV</sequence>
<reference evidence="1 2" key="1">
    <citation type="submission" date="2015-07" db="EMBL/GenBank/DDBJ databases">
        <authorList>
            <person name="Noorani M."/>
        </authorList>
    </citation>
    <scope>NUCLEOTIDE SEQUENCE [LARGE SCALE GENOMIC DNA]</scope>
    <source>
        <strain evidence="1">LMG730</strain>
    </source>
</reference>
<accession>A0A0K2ZP02</accession>
<dbReference type="Proteomes" id="UP000045978">
    <property type="component" value="Unassembled WGS sequence"/>
</dbReference>